<dbReference type="PANTHER" id="PTHR46796:SF6">
    <property type="entry name" value="ARAC SUBFAMILY"/>
    <property type="match status" value="1"/>
</dbReference>
<dbReference type="PANTHER" id="PTHR46796">
    <property type="entry name" value="HTH-TYPE TRANSCRIPTIONAL ACTIVATOR RHAS-RELATED"/>
    <property type="match status" value="1"/>
</dbReference>
<evidence type="ECO:0000313" key="6">
    <source>
        <dbReference type="Proteomes" id="UP000440694"/>
    </source>
</evidence>
<dbReference type="AlphaFoldDB" id="A0A6I3KGU2"/>
<keyword evidence="2" id="KW-0238">DNA-binding</keyword>
<dbReference type="Proteomes" id="UP000440694">
    <property type="component" value="Unassembled WGS sequence"/>
</dbReference>
<dbReference type="InterPro" id="IPR037923">
    <property type="entry name" value="HTH-like"/>
</dbReference>
<dbReference type="Gene3D" id="1.10.10.60">
    <property type="entry name" value="Homeodomain-like"/>
    <property type="match status" value="1"/>
</dbReference>
<comment type="caution">
    <text evidence="5">The sequence shown here is derived from an EMBL/GenBank/DDBJ whole genome shotgun (WGS) entry which is preliminary data.</text>
</comment>
<dbReference type="PRINTS" id="PR00032">
    <property type="entry name" value="HTHARAC"/>
</dbReference>
<dbReference type="SUPFAM" id="SSF46689">
    <property type="entry name" value="Homeodomain-like"/>
    <property type="match status" value="1"/>
</dbReference>
<organism evidence="5 6">
    <name type="scientific">Hyphomicrobium album</name>
    <dbReference type="NCBI Taxonomy" id="2665159"/>
    <lineage>
        <taxon>Bacteria</taxon>
        <taxon>Pseudomonadati</taxon>
        <taxon>Pseudomonadota</taxon>
        <taxon>Alphaproteobacteria</taxon>
        <taxon>Hyphomicrobiales</taxon>
        <taxon>Hyphomicrobiaceae</taxon>
        <taxon>Hyphomicrobium</taxon>
    </lineage>
</organism>
<dbReference type="Pfam" id="PF12833">
    <property type="entry name" value="HTH_18"/>
    <property type="match status" value="1"/>
</dbReference>
<dbReference type="PROSITE" id="PS01124">
    <property type="entry name" value="HTH_ARAC_FAMILY_2"/>
    <property type="match status" value="1"/>
</dbReference>
<name>A0A6I3KGU2_9HYPH</name>
<dbReference type="GO" id="GO:0043565">
    <property type="term" value="F:sequence-specific DNA binding"/>
    <property type="evidence" value="ECO:0007669"/>
    <property type="project" value="InterPro"/>
</dbReference>
<evidence type="ECO:0000313" key="5">
    <source>
        <dbReference type="EMBL" id="MTD93220.1"/>
    </source>
</evidence>
<dbReference type="InterPro" id="IPR035418">
    <property type="entry name" value="AraC-bd_2"/>
</dbReference>
<dbReference type="InterPro" id="IPR018060">
    <property type="entry name" value="HTH_AraC"/>
</dbReference>
<dbReference type="SMART" id="SM00342">
    <property type="entry name" value="HTH_ARAC"/>
    <property type="match status" value="1"/>
</dbReference>
<dbReference type="SUPFAM" id="SSF51215">
    <property type="entry name" value="Regulatory protein AraC"/>
    <property type="match status" value="1"/>
</dbReference>
<protein>
    <submittedName>
        <fullName evidence="5">Helix-turn-helix domain-containing protein</fullName>
    </submittedName>
</protein>
<keyword evidence="1" id="KW-0805">Transcription regulation</keyword>
<dbReference type="EMBL" id="WMBQ01000001">
    <property type="protein sequence ID" value="MTD93220.1"/>
    <property type="molecule type" value="Genomic_DNA"/>
</dbReference>
<keyword evidence="6" id="KW-1185">Reference proteome</keyword>
<proteinExistence type="predicted"/>
<accession>A0A6I3KGU2</accession>
<evidence type="ECO:0000256" key="2">
    <source>
        <dbReference type="ARBA" id="ARBA00023125"/>
    </source>
</evidence>
<dbReference type="RefSeq" id="WP_154737778.1">
    <property type="nucleotide sequence ID" value="NZ_WMBQ01000001.1"/>
</dbReference>
<evidence type="ECO:0000256" key="1">
    <source>
        <dbReference type="ARBA" id="ARBA00023015"/>
    </source>
</evidence>
<dbReference type="Pfam" id="PF14525">
    <property type="entry name" value="AraC_binding_2"/>
    <property type="match status" value="1"/>
</dbReference>
<dbReference type="InterPro" id="IPR020449">
    <property type="entry name" value="Tscrpt_reg_AraC-type_HTH"/>
</dbReference>
<dbReference type="InterPro" id="IPR050204">
    <property type="entry name" value="AraC_XylS_family_regulators"/>
</dbReference>
<sequence>MDKILAMSETHPRDRLAYWYDVACKVFVKHECRVENTPVFDASIHRGTLGDLSVIEVESRGLNYAAVSARNIANDEDGVFLLGLQLEGSATLMQDGREAELQPGDFALLDAQRPYTSHYSPHWRRLFIKIPHRALKARLAPTSQLTARAVRHGSGVGGILSDYVRLLPPRIGSLQAIERERIGEQLLDLIALSLAAQQGTDERPSLSSARAVALLQLRTVIETRLHDPSLDPETAAAAAGISVRYANSLLANEGMSLQRLIVSRRLERCRMALADASQAHRSVGEIAYAWGFSDQSHFTRRFKAAYGCSPSDFRKQNNA</sequence>
<reference evidence="5 6" key="1">
    <citation type="submission" date="2019-11" db="EMBL/GenBank/DDBJ databases">
        <title>Identification of a novel strain.</title>
        <authorList>
            <person name="Xu Q."/>
            <person name="Wang G."/>
        </authorList>
    </citation>
    <scope>NUCLEOTIDE SEQUENCE [LARGE SCALE GENOMIC DNA]</scope>
    <source>
        <strain evidence="6">xq</strain>
    </source>
</reference>
<dbReference type="GO" id="GO:0003700">
    <property type="term" value="F:DNA-binding transcription factor activity"/>
    <property type="evidence" value="ECO:0007669"/>
    <property type="project" value="InterPro"/>
</dbReference>
<evidence type="ECO:0000259" key="4">
    <source>
        <dbReference type="PROSITE" id="PS01124"/>
    </source>
</evidence>
<evidence type="ECO:0000256" key="3">
    <source>
        <dbReference type="ARBA" id="ARBA00023163"/>
    </source>
</evidence>
<keyword evidence="3" id="KW-0804">Transcription</keyword>
<feature type="domain" description="HTH araC/xylS-type" evidence="4">
    <location>
        <begin position="215"/>
        <end position="316"/>
    </location>
</feature>
<dbReference type="InterPro" id="IPR009057">
    <property type="entry name" value="Homeodomain-like_sf"/>
</dbReference>
<gene>
    <name evidence="5" type="ORF">GIW81_02595</name>
</gene>